<dbReference type="Gene3D" id="3.30.413.10">
    <property type="entry name" value="Sulfite Reductase Hemoprotein, domain 1"/>
    <property type="match status" value="1"/>
</dbReference>
<keyword evidence="3" id="KW-0560">Oxidoreductase</keyword>
<evidence type="ECO:0000256" key="1">
    <source>
        <dbReference type="ARBA" id="ARBA00022617"/>
    </source>
</evidence>
<evidence type="ECO:0000313" key="9">
    <source>
        <dbReference type="Proteomes" id="UP001172911"/>
    </source>
</evidence>
<protein>
    <submittedName>
        <fullName evidence="8">Nitrite reductase</fullName>
    </submittedName>
</protein>
<evidence type="ECO:0000259" key="6">
    <source>
        <dbReference type="Pfam" id="PF01077"/>
    </source>
</evidence>
<keyword evidence="2" id="KW-0479">Metal-binding</keyword>
<dbReference type="RefSeq" id="WP_304540774.1">
    <property type="nucleotide sequence ID" value="NZ_JARPTC010000002.1"/>
</dbReference>
<dbReference type="Proteomes" id="UP001172911">
    <property type="component" value="Unassembled WGS sequence"/>
</dbReference>
<sequence>MGDAIFRQQRNGLYAVNIVFPGGILTPEQLMGLAEAARDVGVWRIKCGIRQTIIAVLEEDKIPALLERVKSLGLQVAPFGNKIRSIKACPGGADLCPRSLGPALELGIELQQKYLGQDVPKDFKISTAGCPRGCTEPYCADLGLVARGGEMFDIIIGGRGATSRPIHGIIVAEAVIKTKVPVVVDFILDKYRDLAEPQERLCNTIERLDYEQFIPPVELYQEEKQEEDEFAAFLLS</sequence>
<evidence type="ECO:0000256" key="4">
    <source>
        <dbReference type="ARBA" id="ARBA00023004"/>
    </source>
</evidence>
<dbReference type="GO" id="GO:0016491">
    <property type="term" value="F:oxidoreductase activity"/>
    <property type="evidence" value="ECO:0007669"/>
    <property type="project" value="UniProtKB-KW"/>
</dbReference>
<reference evidence="8" key="1">
    <citation type="journal article" date="2023" name="J. Hazard. Mater.">
        <title>Anaerobic biodegradation of pyrene and benzo[a]pyrene by a new sulfate-reducing Desulforamulus aquiferis strain DSA.</title>
        <authorList>
            <person name="Zhang Z."/>
            <person name="Sun J."/>
            <person name="Gong X."/>
            <person name="Wang C."/>
            <person name="Wang H."/>
        </authorList>
    </citation>
    <scope>NUCLEOTIDE SEQUENCE</scope>
    <source>
        <strain evidence="8">DSA</strain>
    </source>
</reference>
<dbReference type="SUPFAM" id="SSF55124">
    <property type="entry name" value="Nitrite/Sulfite reductase N-terminal domain-like"/>
    <property type="match status" value="1"/>
</dbReference>
<evidence type="ECO:0000313" key="8">
    <source>
        <dbReference type="EMBL" id="MDO7786015.1"/>
    </source>
</evidence>
<dbReference type="InterPro" id="IPR006067">
    <property type="entry name" value="NO2/SO3_Rdtase_4Fe4S_dom"/>
</dbReference>
<comment type="caution">
    <text evidence="8">The sequence shown here is derived from an EMBL/GenBank/DDBJ whole genome shotgun (WGS) entry which is preliminary data.</text>
</comment>
<dbReference type="InterPro" id="IPR036136">
    <property type="entry name" value="Nit/Sulf_reduc_fer-like_dom_sf"/>
</dbReference>
<evidence type="ECO:0000256" key="5">
    <source>
        <dbReference type="ARBA" id="ARBA00023014"/>
    </source>
</evidence>
<dbReference type="AlphaFoldDB" id="A0AAW7ZB72"/>
<dbReference type="GO" id="GO:0020037">
    <property type="term" value="F:heme binding"/>
    <property type="evidence" value="ECO:0007669"/>
    <property type="project" value="InterPro"/>
</dbReference>
<feature type="domain" description="Nitrite/Sulfite reductase ferredoxin-like" evidence="7">
    <location>
        <begin position="8"/>
        <end position="71"/>
    </location>
</feature>
<dbReference type="EMBL" id="JARPTC010000002">
    <property type="protein sequence ID" value="MDO7786015.1"/>
    <property type="molecule type" value="Genomic_DNA"/>
</dbReference>
<keyword evidence="4" id="KW-0408">Iron</keyword>
<dbReference type="InterPro" id="IPR052034">
    <property type="entry name" value="NasD-like"/>
</dbReference>
<accession>A0AAW7ZB72</accession>
<proteinExistence type="predicted"/>
<evidence type="ECO:0000259" key="7">
    <source>
        <dbReference type="Pfam" id="PF03460"/>
    </source>
</evidence>
<dbReference type="Pfam" id="PF03460">
    <property type="entry name" value="NIR_SIR_ferr"/>
    <property type="match status" value="1"/>
</dbReference>
<name>A0AAW7ZB72_9FIRM</name>
<keyword evidence="1" id="KW-0349">Heme</keyword>
<dbReference type="Pfam" id="PF01077">
    <property type="entry name" value="NIR_SIR"/>
    <property type="match status" value="1"/>
</dbReference>
<keyword evidence="5" id="KW-0411">Iron-sulfur</keyword>
<evidence type="ECO:0000256" key="3">
    <source>
        <dbReference type="ARBA" id="ARBA00023002"/>
    </source>
</evidence>
<dbReference type="InterPro" id="IPR005117">
    <property type="entry name" value="NiRdtase/SiRdtase_haem-b_fer"/>
</dbReference>
<dbReference type="PANTHER" id="PTHR43809:SF1">
    <property type="entry name" value="NITRITE REDUCTASE (NADH) LARGE SUBUNIT"/>
    <property type="match status" value="1"/>
</dbReference>
<gene>
    <name evidence="8" type="ORF">P6N53_02105</name>
</gene>
<dbReference type="PANTHER" id="PTHR43809">
    <property type="entry name" value="NITRITE REDUCTASE (NADH) LARGE SUBUNIT"/>
    <property type="match status" value="1"/>
</dbReference>
<dbReference type="SUPFAM" id="SSF56014">
    <property type="entry name" value="Nitrite and sulphite reductase 4Fe-4S domain-like"/>
    <property type="match status" value="1"/>
</dbReference>
<dbReference type="Gene3D" id="3.90.480.10">
    <property type="entry name" value="Sulfite Reductase Hemoprotein,Domain 2"/>
    <property type="match status" value="1"/>
</dbReference>
<reference evidence="8" key="2">
    <citation type="submission" date="2023-03" db="EMBL/GenBank/DDBJ databases">
        <authorList>
            <person name="Zhang Z."/>
        </authorList>
    </citation>
    <scope>NUCLEOTIDE SEQUENCE</scope>
    <source>
        <strain evidence="8">DSA</strain>
    </source>
</reference>
<dbReference type="GO" id="GO:0051536">
    <property type="term" value="F:iron-sulfur cluster binding"/>
    <property type="evidence" value="ECO:0007669"/>
    <property type="project" value="UniProtKB-KW"/>
</dbReference>
<keyword evidence="9" id="KW-1185">Reference proteome</keyword>
<dbReference type="GO" id="GO:0046872">
    <property type="term" value="F:metal ion binding"/>
    <property type="evidence" value="ECO:0007669"/>
    <property type="project" value="UniProtKB-KW"/>
</dbReference>
<feature type="domain" description="Nitrite/sulphite reductase 4Fe-4S" evidence="6">
    <location>
        <begin position="80"/>
        <end position="223"/>
    </location>
</feature>
<evidence type="ECO:0000256" key="2">
    <source>
        <dbReference type="ARBA" id="ARBA00022723"/>
    </source>
</evidence>
<dbReference type="InterPro" id="IPR045854">
    <property type="entry name" value="NO2/SO3_Rdtase_4Fe4S_sf"/>
</dbReference>
<organism evidence="8 9">
    <name type="scientific">Desulforamulus aquiferis</name>
    <dbReference type="NCBI Taxonomy" id="1397668"/>
    <lineage>
        <taxon>Bacteria</taxon>
        <taxon>Bacillati</taxon>
        <taxon>Bacillota</taxon>
        <taxon>Clostridia</taxon>
        <taxon>Eubacteriales</taxon>
        <taxon>Peptococcaceae</taxon>
        <taxon>Desulforamulus</taxon>
    </lineage>
</organism>